<evidence type="ECO:0000256" key="1">
    <source>
        <dbReference type="ARBA" id="ARBA00022490"/>
    </source>
</evidence>
<gene>
    <name evidence="8" type="primary">tsaD</name>
    <name evidence="10" type="ORF">SAMN02745885_02336</name>
</gene>
<dbReference type="InterPro" id="IPR043129">
    <property type="entry name" value="ATPase_NBD"/>
</dbReference>
<comment type="catalytic activity">
    <reaction evidence="7 8">
        <text>L-threonylcarbamoyladenylate + adenosine(37) in tRNA = N(6)-L-threonylcarbamoyladenosine(37) in tRNA + AMP + H(+)</text>
        <dbReference type="Rhea" id="RHEA:37059"/>
        <dbReference type="Rhea" id="RHEA-COMP:10162"/>
        <dbReference type="Rhea" id="RHEA-COMP:10163"/>
        <dbReference type="ChEBI" id="CHEBI:15378"/>
        <dbReference type="ChEBI" id="CHEBI:73682"/>
        <dbReference type="ChEBI" id="CHEBI:74411"/>
        <dbReference type="ChEBI" id="CHEBI:74418"/>
        <dbReference type="ChEBI" id="CHEBI:456215"/>
        <dbReference type="EC" id="2.3.1.234"/>
    </reaction>
</comment>
<comment type="subcellular location">
    <subcellularLocation>
        <location evidence="8">Cytoplasm</location>
    </subcellularLocation>
</comment>
<keyword evidence="2 8" id="KW-0808">Transferase</keyword>
<dbReference type="PANTHER" id="PTHR11735:SF6">
    <property type="entry name" value="TRNA N6-ADENOSINE THREONYLCARBAMOYLTRANSFERASE, MITOCHONDRIAL"/>
    <property type="match status" value="1"/>
</dbReference>
<dbReference type="AlphaFoldDB" id="A0A1T4RY30"/>
<evidence type="ECO:0000256" key="5">
    <source>
        <dbReference type="ARBA" id="ARBA00023004"/>
    </source>
</evidence>
<keyword evidence="5 8" id="KW-0408">Iron</keyword>
<keyword evidence="4 8" id="KW-0479">Metal-binding</keyword>
<dbReference type="InterPro" id="IPR022450">
    <property type="entry name" value="TsaD"/>
</dbReference>
<feature type="binding site" evidence="8">
    <location>
        <position position="180"/>
    </location>
    <ligand>
        <name>substrate</name>
    </ligand>
</feature>
<dbReference type="EC" id="2.3.1.234" evidence="8"/>
<evidence type="ECO:0000256" key="4">
    <source>
        <dbReference type="ARBA" id="ARBA00022723"/>
    </source>
</evidence>
<dbReference type="EMBL" id="FUXM01000038">
    <property type="protein sequence ID" value="SKA20910.1"/>
    <property type="molecule type" value="Genomic_DNA"/>
</dbReference>
<reference evidence="11" key="1">
    <citation type="submission" date="2017-02" db="EMBL/GenBank/DDBJ databases">
        <authorList>
            <person name="Varghese N."/>
            <person name="Submissions S."/>
        </authorList>
    </citation>
    <scope>NUCLEOTIDE SEQUENCE [LARGE SCALE GENOMIC DNA]</scope>
    <source>
        <strain evidence="11">DSM 16521</strain>
    </source>
</reference>
<evidence type="ECO:0000256" key="7">
    <source>
        <dbReference type="ARBA" id="ARBA00048117"/>
    </source>
</evidence>
<evidence type="ECO:0000256" key="6">
    <source>
        <dbReference type="ARBA" id="ARBA00023315"/>
    </source>
</evidence>
<organism evidence="10 11">
    <name type="scientific">Carboxydocella sporoproducens DSM 16521</name>
    <dbReference type="NCBI Taxonomy" id="1121270"/>
    <lineage>
        <taxon>Bacteria</taxon>
        <taxon>Bacillati</taxon>
        <taxon>Bacillota</taxon>
        <taxon>Clostridia</taxon>
        <taxon>Eubacteriales</taxon>
        <taxon>Clostridiales Family XVI. Incertae Sedis</taxon>
        <taxon>Carboxydocella</taxon>
    </lineage>
</organism>
<dbReference type="HAMAP" id="MF_01445">
    <property type="entry name" value="TsaD"/>
    <property type="match status" value="1"/>
</dbReference>
<dbReference type="InterPro" id="IPR017861">
    <property type="entry name" value="KAE1/TsaD"/>
</dbReference>
<feature type="binding site" evidence="8">
    <location>
        <begin position="134"/>
        <end position="138"/>
    </location>
    <ligand>
        <name>substrate</name>
    </ligand>
</feature>
<dbReference type="GO" id="GO:0005506">
    <property type="term" value="F:iron ion binding"/>
    <property type="evidence" value="ECO:0007669"/>
    <property type="project" value="UniProtKB-UniRule"/>
</dbReference>
<accession>A0A1T4RY30</accession>
<dbReference type="RefSeq" id="WP_107754022.1">
    <property type="nucleotide sequence ID" value="NZ_FUXM01000038.1"/>
</dbReference>
<evidence type="ECO:0000259" key="9">
    <source>
        <dbReference type="Pfam" id="PF00814"/>
    </source>
</evidence>
<dbReference type="OrthoDB" id="9806197at2"/>
<dbReference type="GO" id="GO:0061711">
    <property type="term" value="F:tRNA N(6)-L-threonylcarbamoyladenine synthase activity"/>
    <property type="evidence" value="ECO:0007669"/>
    <property type="project" value="UniProtKB-EC"/>
</dbReference>
<evidence type="ECO:0000313" key="10">
    <source>
        <dbReference type="EMBL" id="SKA20910.1"/>
    </source>
</evidence>
<evidence type="ECO:0000313" key="11">
    <source>
        <dbReference type="Proteomes" id="UP000189933"/>
    </source>
</evidence>
<dbReference type="PROSITE" id="PS01016">
    <property type="entry name" value="GLYCOPROTEASE"/>
    <property type="match status" value="1"/>
</dbReference>
<dbReference type="InterPro" id="IPR000905">
    <property type="entry name" value="Gcp-like_dom"/>
</dbReference>
<dbReference type="FunFam" id="3.30.420.40:FF:000012">
    <property type="entry name" value="tRNA N6-adenosine threonylcarbamoyltransferase"/>
    <property type="match status" value="1"/>
</dbReference>
<dbReference type="SUPFAM" id="SSF53067">
    <property type="entry name" value="Actin-like ATPase domain"/>
    <property type="match status" value="2"/>
</dbReference>
<comment type="cofactor">
    <cofactor evidence="8">
        <name>Fe(2+)</name>
        <dbReference type="ChEBI" id="CHEBI:29033"/>
    </cofactor>
    <text evidence="8">Binds 1 Fe(2+) ion per subunit.</text>
</comment>
<evidence type="ECO:0000256" key="8">
    <source>
        <dbReference type="HAMAP-Rule" id="MF_01445"/>
    </source>
</evidence>
<comment type="function">
    <text evidence="8">Required for the formation of a threonylcarbamoyl group on adenosine at position 37 (t(6)A37) in tRNAs that read codons beginning with adenine. Is involved in the transfer of the threonylcarbamoyl moiety of threonylcarbamoyl-AMP (TC-AMP) to the N6 group of A37, together with TsaE and TsaB. TsaD likely plays a direct catalytic role in this reaction.</text>
</comment>
<dbReference type="FunFam" id="3.30.420.40:FF:000040">
    <property type="entry name" value="tRNA N6-adenosine threonylcarbamoyltransferase"/>
    <property type="match status" value="1"/>
</dbReference>
<dbReference type="Gene3D" id="3.30.420.40">
    <property type="match status" value="2"/>
</dbReference>
<feature type="binding site" evidence="8">
    <location>
        <position position="115"/>
    </location>
    <ligand>
        <name>Fe cation</name>
        <dbReference type="ChEBI" id="CHEBI:24875"/>
    </ligand>
</feature>
<evidence type="ECO:0000256" key="2">
    <source>
        <dbReference type="ARBA" id="ARBA00022679"/>
    </source>
</evidence>
<keyword evidence="11" id="KW-1185">Reference proteome</keyword>
<dbReference type="Proteomes" id="UP000189933">
    <property type="component" value="Unassembled WGS sequence"/>
</dbReference>
<feature type="binding site" evidence="8">
    <location>
        <position position="274"/>
    </location>
    <ligand>
        <name>substrate</name>
    </ligand>
</feature>
<feature type="domain" description="Gcp-like" evidence="9">
    <location>
        <begin position="24"/>
        <end position="308"/>
    </location>
</feature>
<dbReference type="PRINTS" id="PR00789">
    <property type="entry name" value="OSIALOPTASE"/>
</dbReference>
<feature type="binding site" evidence="8">
    <location>
        <position position="111"/>
    </location>
    <ligand>
        <name>Fe cation</name>
        <dbReference type="ChEBI" id="CHEBI:24875"/>
    </ligand>
</feature>
<feature type="binding site" evidence="8">
    <location>
        <position position="167"/>
    </location>
    <ligand>
        <name>substrate</name>
    </ligand>
</feature>
<comment type="similarity">
    <text evidence="8">Belongs to the KAE1 / TsaD family.</text>
</comment>
<evidence type="ECO:0000256" key="3">
    <source>
        <dbReference type="ARBA" id="ARBA00022694"/>
    </source>
</evidence>
<dbReference type="NCBIfam" id="TIGR00329">
    <property type="entry name" value="gcp_kae1"/>
    <property type="match status" value="1"/>
</dbReference>
<sequence length="334" mass="35754">MYLLAIESSCDETAVAILGPAPRLLASVVASQVPVHQKFGGVVPEIASRQHLLTLNPLLEQALQQAQLNWEHLGAVAVTRGPGLVGSLLVGVSAAKAIAWALNIPLIGVNHLAGHIYANFLAHPGLELPALCLVVSGGHTDLIYLPEHGRFERLGRTRDDAAGEAFDKVARALGLGYPGGPLVDRLAREGNPEAISLPRAFLEEGSLDFSFSGLKSAVLNYLNRARQRGEEVNKADLAAAFQEAVIDVLVEKTLQAAGRTGVERILLAGGVAANSRLRQRLEERTQQAGLKLYYPPLDLCTDNAAMIGAAGWYLWQAGYRDDLYLNAEANLPLV</sequence>
<protein>
    <recommendedName>
        <fullName evidence="8">tRNA N6-adenosine threonylcarbamoyltransferase</fullName>
        <ecNumber evidence="8">2.3.1.234</ecNumber>
    </recommendedName>
    <alternativeName>
        <fullName evidence="8">N6-L-threonylcarbamoyladenine synthase</fullName>
        <shortName evidence="8">t(6)A synthase</shortName>
    </alternativeName>
    <alternativeName>
        <fullName evidence="8">t(6)A37 threonylcarbamoyladenosine biosynthesis protein TsaD</fullName>
    </alternativeName>
    <alternativeName>
        <fullName evidence="8">tRNA threonylcarbamoyladenosine biosynthesis protein TsaD</fullName>
    </alternativeName>
</protein>
<dbReference type="GO" id="GO:0002949">
    <property type="term" value="P:tRNA threonylcarbamoyladenosine modification"/>
    <property type="evidence" value="ECO:0007669"/>
    <property type="project" value="UniProtKB-UniRule"/>
</dbReference>
<keyword evidence="1 8" id="KW-0963">Cytoplasm</keyword>
<proteinExistence type="inferred from homology"/>
<dbReference type="InterPro" id="IPR017860">
    <property type="entry name" value="Peptidase_M22_CS"/>
</dbReference>
<keyword evidence="3 8" id="KW-0819">tRNA processing</keyword>
<dbReference type="NCBIfam" id="TIGR03723">
    <property type="entry name" value="T6A_TsaD_YgjD"/>
    <property type="match status" value="1"/>
</dbReference>
<dbReference type="PANTHER" id="PTHR11735">
    <property type="entry name" value="TRNA N6-ADENOSINE THREONYLCARBAMOYLTRANSFERASE"/>
    <property type="match status" value="1"/>
</dbReference>
<dbReference type="CDD" id="cd24133">
    <property type="entry name" value="ASKHA_NBD_TsaD_bac"/>
    <property type="match status" value="1"/>
</dbReference>
<name>A0A1T4RY30_9FIRM</name>
<keyword evidence="6 8" id="KW-0012">Acyltransferase</keyword>
<dbReference type="Pfam" id="PF00814">
    <property type="entry name" value="TsaD"/>
    <property type="match status" value="1"/>
</dbReference>
<feature type="binding site" evidence="8">
    <location>
        <position position="184"/>
    </location>
    <ligand>
        <name>substrate</name>
    </ligand>
</feature>
<feature type="binding site" evidence="8">
    <location>
        <position position="302"/>
    </location>
    <ligand>
        <name>Fe cation</name>
        <dbReference type="ChEBI" id="CHEBI:24875"/>
    </ligand>
</feature>
<dbReference type="GO" id="GO:0005737">
    <property type="term" value="C:cytoplasm"/>
    <property type="evidence" value="ECO:0007669"/>
    <property type="project" value="UniProtKB-SubCell"/>
</dbReference>